<dbReference type="InterPro" id="IPR001492">
    <property type="entry name" value="Flagellin"/>
</dbReference>
<dbReference type="InterPro" id="IPR010810">
    <property type="entry name" value="Flagellin_hook_IN_motif"/>
</dbReference>
<comment type="similarity">
    <text evidence="1 4">Belongs to the bacterial flagellin family.</text>
</comment>
<dbReference type="Gene3D" id="1.20.1330.10">
    <property type="entry name" value="f41 fragment of flagellin, N-terminal domain"/>
    <property type="match status" value="1"/>
</dbReference>
<dbReference type="EMBL" id="CP015878">
    <property type="protein sequence ID" value="ANI13941.1"/>
    <property type="molecule type" value="Genomic_DNA"/>
</dbReference>
<dbReference type="Gene3D" id="6.10.10.10">
    <property type="entry name" value="Flagellar export chaperone, C-terminal domain"/>
    <property type="match status" value="1"/>
</dbReference>
<proteinExistence type="inferred from homology"/>
<dbReference type="PANTHER" id="PTHR42792:SF2">
    <property type="entry name" value="FLAGELLIN"/>
    <property type="match status" value="1"/>
</dbReference>
<dbReference type="InterPro" id="IPR001029">
    <property type="entry name" value="Flagellin_N"/>
</dbReference>
<dbReference type="GO" id="GO:0005576">
    <property type="term" value="C:extracellular region"/>
    <property type="evidence" value="ECO:0007669"/>
    <property type="project" value="UniProtKB-SubCell"/>
</dbReference>
<evidence type="ECO:0000256" key="2">
    <source>
        <dbReference type="ARBA" id="ARBA00022525"/>
    </source>
</evidence>
<keyword evidence="3 4" id="KW-0975">Bacterial flagellum</keyword>
<dbReference type="Pfam" id="PF07196">
    <property type="entry name" value="Flagellin_IN"/>
    <property type="match status" value="1"/>
</dbReference>
<sequence>MALTVNTNVASLSVQKNLTKASNALSTSMTRLSTGLRINSAKDDAAGSQISNRLTSQVKGLDVAVKNAQDANSIAQAAEGALQESTNILQRMRELSLQSANGSNSTEDQESLNQEFKSLTAELTRISQTTTFGGGTSGIKLLDGSAGGTGTLTFQVGANANETISFTLGDMSASALKGASSLATITGSTSIVADSNGVGGTVTADDTLTINGTSVSIKKGASANDIASAINTNVTGVTATTDSSGKLQLISGKDITVGGALATTLGIASATNAGSTQKSDLQGLTSGTLKINNVDVTVATTDNATTLANKINQAVQDGTLKKLNASVDSSTGELVISSTDGSAITIDDSAIGANFTASAASNVGQAVTDYSTVQDLDINTAASAQSATQVIDAALKQIDTQRSALGAVQNRLDSTISNLQNVSENATAARSTIQDVDFASETAEMTKQQTLQQAATAVLAQANQLPSAVLKLLQ</sequence>
<dbReference type="RefSeq" id="WP_064582353.1">
    <property type="nucleotide sequence ID" value="NZ_CP015878.1"/>
</dbReference>
<reference evidence="8 9" key="1">
    <citation type="submission" date="2016-05" db="EMBL/GenBank/DDBJ databases">
        <title>Genome Sequence of Pseudomonas citronellolis Strain SJTE-3, an Estrogens and Persistent Organic Pollutants degradation strain.</title>
        <authorList>
            <person name="Liang R."/>
        </authorList>
    </citation>
    <scope>NUCLEOTIDE SEQUENCE [LARGE SCALE GENOMIC DNA]</scope>
    <source>
        <strain evidence="8 9">SJTE-3</strain>
    </source>
</reference>
<dbReference type="GO" id="GO:0009288">
    <property type="term" value="C:bacterial-type flagellum"/>
    <property type="evidence" value="ECO:0007669"/>
    <property type="project" value="UniProtKB-SubCell"/>
</dbReference>
<dbReference type="Proteomes" id="UP000077748">
    <property type="component" value="Chromosome"/>
</dbReference>
<evidence type="ECO:0000313" key="9">
    <source>
        <dbReference type="Proteomes" id="UP000077748"/>
    </source>
</evidence>
<feature type="domain" description="Flagellin N-terminal" evidence="6">
    <location>
        <begin position="5"/>
        <end position="145"/>
    </location>
</feature>
<evidence type="ECO:0000256" key="5">
    <source>
        <dbReference type="SAM" id="Coils"/>
    </source>
</evidence>
<evidence type="ECO:0000256" key="1">
    <source>
        <dbReference type="ARBA" id="ARBA00005709"/>
    </source>
</evidence>
<gene>
    <name evidence="8" type="ORF">A9C11_08045</name>
</gene>
<dbReference type="AlphaFoldDB" id="A0A1A9K929"/>
<protein>
    <recommendedName>
        <fullName evidence="4">Flagellin</fullName>
    </recommendedName>
</protein>
<comment type="subcellular location">
    <subcellularLocation>
        <location evidence="4">Secreted</location>
    </subcellularLocation>
    <subcellularLocation>
        <location evidence="4">Bacterial flagellum</location>
    </subcellularLocation>
</comment>
<organism evidence="8 9">
    <name type="scientific">Pseudomonas citronellolis</name>
    <dbReference type="NCBI Taxonomy" id="53408"/>
    <lineage>
        <taxon>Bacteria</taxon>
        <taxon>Pseudomonadati</taxon>
        <taxon>Pseudomonadota</taxon>
        <taxon>Gammaproteobacteria</taxon>
        <taxon>Pseudomonadales</taxon>
        <taxon>Pseudomonadaceae</taxon>
        <taxon>Pseudomonas</taxon>
    </lineage>
</organism>
<evidence type="ECO:0000256" key="3">
    <source>
        <dbReference type="ARBA" id="ARBA00023143"/>
    </source>
</evidence>
<dbReference type="Gene3D" id="2.30.220.10">
    <property type="entry name" value="f41 fragment of flagellin, C-terminal domain"/>
    <property type="match status" value="1"/>
</dbReference>
<dbReference type="SUPFAM" id="SSF64518">
    <property type="entry name" value="Phase 1 flagellin"/>
    <property type="match status" value="1"/>
</dbReference>
<dbReference type="PRINTS" id="PR00207">
    <property type="entry name" value="FLAGELLIN"/>
</dbReference>
<dbReference type="InterPro" id="IPR042187">
    <property type="entry name" value="Flagellin_C_sub2"/>
</dbReference>
<keyword evidence="5" id="KW-0175">Coiled coil</keyword>
<dbReference type="Gene3D" id="6.10.280.190">
    <property type="match status" value="1"/>
</dbReference>
<feature type="domain" description="Flagellin C-terminal" evidence="7">
    <location>
        <begin position="389"/>
        <end position="473"/>
    </location>
</feature>
<dbReference type="Gene3D" id="2.170.280.10">
    <property type="entry name" value="f41 fragment of flagellin, middle domain"/>
    <property type="match status" value="1"/>
</dbReference>
<evidence type="ECO:0000259" key="6">
    <source>
        <dbReference type="Pfam" id="PF00669"/>
    </source>
</evidence>
<evidence type="ECO:0000256" key="4">
    <source>
        <dbReference type="RuleBase" id="RU362073"/>
    </source>
</evidence>
<evidence type="ECO:0000259" key="7">
    <source>
        <dbReference type="Pfam" id="PF00700"/>
    </source>
</evidence>
<evidence type="ECO:0000313" key="8">
    <source>
        <dbReference type="EMBL" id="ANI13941.1"/>
    </source>
</evidence>
<name>A0A1A9K929_9PSED</name>
<dbReference type="Pfam" id="PF00700">
    <property type="entry name" value="Flagellin_C"/>
    <property type="match status" value="1"/>
</dbReference>
<dbReference type="PANTHER" id="PTHR42792">
    <property type="entry name" value="FLAGELLIN"/>
    <property type="match status" value="1"/>
</dbReference>
<accession>A0A1A9K929</accession>
<comment type="function">
    <text evidence="4">Flagellin is the subunit protein which polymerizes to form the filaments of bacterial flagella.</text>
</comment>
<dbReference type="InterPro" id="IPR046358">
    <property type="entry name" value="Flagellin_C"/>
</dbReference>
<dbReference type="Pfam" id="PF00669">
    <property type="entry name" value="Flagellin_N"/>
    <property type="match status" value="1"/>
</dbReference>
<feature type="coiled-coil region" evidence="5">
    <location>
        <begin position="75"/>
        <end position="129"/>
    </location>
</feature>
<keyword evidence="2 4" id="KW-0964">Secreted</keyword>
<dbReference type="GO" id="GO:0005198">
    <property type="term" value="F:structural molecule activity"/>
    <property type="evidence" value="ECO:0007669"/>
    <property type="project" value="UniProtKB-UniRule"/>
</dbReference>